<dbReference type="InterPro" id="IPR013096">
    <property type="entry name" value="Cupin_2"/>
</dbReference>
<dbReference type="InterPro" id="IPR014710">
    <property type="entry name" value="RmlC-like_jellyroll"/>
</dbReference>
<name>W9H8R6_9PROT</name>
<dbReference type="SUPFAM" id="SSF51182">
    <property type="entry name" value="RmlC-like cupins"/>
    <property type="match status" value="1"/>
</dbReference>
<dbReference type="CDD" id="cd06987">
    <property type="entry name" value="cupin_MAE_RS03005"/>
    <property type="match status" value="1"/>
</dbReference>
<evidence type="ECO:0000313" key="2">
    <source>
        <dbReference type="EMBL" id="EWY41111.1"/>
    </source>
</evidence>
<reference evidence="2 3" key="1">
    <citation type="submission" date="2013-08" db="EMBL/GenBank/DDBJ databases">
        <title>The genome sequence of Skermanella stibiiresistens.</title>
        <authorList>
            <person name="Zhu W."/>
            <person name="Wang G."/>
        </authorList>
    </citation>
    <scope>NUCLEOTIDE SEQUENCE [LARGE SCALE GENOMIC DNA]</scope>
    <source>
        <strain evidence="2 3">SB22</strain>
    </source>
</reference>
<dbReference type="InterPro" id="IPR011051">
    <property type="entry name" value="RmlC_Cupin_sf"/>
</dbReference>
<keyword evidence="3" id="KW-1185">Reference proteome</keyword>
<dbReference type="EMBL" id="AVFL01000005">
    <property type="protein sequence ID" value="EWY41111.1"/>
    <property type="molecule type" value="Genomic_DNA"/>
</dbReference>
<accession>W9H8R6</accession>
<comment type="caution">
    <text evidence="2">The sequence shown here is derived from an EMBL/GenBank/DDBJ whole genome shotgun (WGS) entry which is preliminary data.</text>
</comment>
<evidence type="ECO:0000313" key="3">
    <source>
        <dbReference type="Proteomes" id="UP000019486"/>
    </source>
</evidence>
<dbReference type="AlphaFoldDB" id="W9H8R6"/>
<dbReference type="Pfam" id="PF07883">
    <property type="entry name" value="Cupin_2"/>
    <property type="match status" value="1"/>
</dbReference>
<evidence type="ECO:0000259" key="1">
    <source>
        <dbReference type="Pfam" id="PF07883"/>
    </source>
</evidence>
<dbReference type="PATRIC" id="fig|1385369.3.peg.1857"/>
<feature type="domain" description="Cupin type-2" evidence="1">
    <location>
        <begin position="38"/>
        <end position="105"/>
    </location>
</feature>
<protein>
    <submittedName>
        <fullName evidence="2">Cupin</fullName>
    </submittedName>
</protein>
<gene>
    <name evidence="2" type="ORF">N825_31090</name>
</gene>
<dbReference type="Gene3D" id="2.60.120.10">
    <property type="entry name" value="Jelly Rolls"/>
    <property type="match status" value="1"/>
</dbReference>
<dbReference type="PANTHER" id="PTHR43346">
    <property type="entry name" value="LIGAND BINDING DOMAIN PROTEIN, PUTATIVE (AFU_ORTHOLOGUE AFUA_6G14370)-RELATED"/>
    <property type="match status" value="1"/>
</dbReference>
<dbReference type="STRING" id="1385369.N825_31090"/>
<proteinExistence type="predicted"/>
<organism evidence="2 3">
    <name type="scientific">Skermanella stibiiresistens SB22</name>
    <dbReference type="NCBI Taxonomy" id="1385369"/>
    <lineage>
        <taxon>Bacteria</taxon>
        <taxon>Pseudomonadati</taxon>
        <taxon>Pseudomonadota</taxon>
        <taxon>Alphaproteobacteria</taxon>
        <taxon>Rhodospirillales</taxon>
        <taxon>Azospirillaceae</taxon>
        <taxon>Skermanella</taxon>
    </lineage>
</organism>
<dbReference type="PANTHER" id="PTHR43346:SF1">
    <property type="entry name" value="QUERCETIN 2,3-DIOXYGENASE-RELATED"/>
    <property type="match status" value="1"/>
</dbReference>
<sequence length="139" mass="15171">MVKTAADYRAFRISPDDTNYMACVFDPIGEGVPFTCVVEIYDVGGKTPPNSHQRAHEMFFILKGEGRAHCDGRTVELRTGDAILLPPTSVHVIENTGASKLYALCTMVPNEDFAEMIHAGTPVALDDEDRAVLTGMRSP</sequence>
<dbReference type="InterPro" id="IPR052538">
    <property type="entry name" value="Flavonoid_dioxygenase-like"/>
</dbReference>
<dbReference type="Proteomes" id="UP000019486">
    <property type="component" value="Unassembled WGS sequence"/>
</dbReference>